<dbReference type="InterPro" id="IPR000245">
    <property type="entry name" value="ATPase_proteolipid_csu"/>
</dbReference>
<dbReference type="Pfam" id="PF00137">
    <property type="entry name" value="ATP-synt_C"/>
    <property type="match status" value="1"/>
</dbReference>
<dbReference type="PATRIC" id="fig|228908.8.peg.221"/>
<evidence type="ECO:0000256" key="4">
    <source>
        <dbReference type="ARBA" id="ARBA00022692"/>
    </source>
</evidence>
<dbReference type="Gene3D" id="1.20.120.610">
    <property type="entry name" value="lithium bound rotor ring of v- atpase"/>
    <property type="match status" value="1"/>
</dbReference>
<evidence type="ECO:0000256" key="3">
    <source>
        <dbReference type="ARBA" id="ARBA00022448"/>
    </source>
</evidence>
<dbReference type="InterPro" id="IPR002379">
    <property type="entry name" value="ATPase_proteolipid_c-like_dom"/>
</dbReference>
<dbReference type="GO" id="GO:0046961">
    <property type="term" value="F:proton-transporting ATPase activity, rotational mechanism"/>
    <property type="evidence" value="ECO:0007669"/>
    <property type="project" value="InterPro"/>
</dbReference>
<keyword evidence="5 8" id="KW-1133">Transmembrane helix</keyword>
<evidence type="ECO:0000256" key="7">
    <source>
        <dbReference type="ARBA" id="ARBA00023136"/>
    </source>
</evidence>
<dbReference type="InterPro" id="IPR035921">
    <property type="entry name" value="F/V-ATP_Csub_sf"/>
</dbReference>
<keyword evidence="4 8" id="KW-0812">Transmembrane</keyword>
<evidence type="ECO:0000313" key="10">
    <source>
        <dbReference type="EMBL" id="AAR39070.1"/>
    </source>
</evidence>
<comment type="subcellular location">
    <subcellularLocation>
        <location evidence="1">Membrane</location>
        <topology evidence="1">Multi-pass membrane protein</topology>
    </subcellularLocation>
</comment>
<dbReference type="BioCyc" id="NEQU228908:GJB6-233-MONOMER"/>
<keyword evidence="6" id="KW-0406">Ion transport</keyword>
<dbReference type="STRING" id="228908.NEQ217"/>
<dbReference type="CDD" id="cd18179">
    <property type="entry name" value="ATP-synt_Vo_Ao_c_NTPK_rpt1"/>
    <property type="match status" value="1"/>
</dbReference>
<organism evidence="10 11">
    <name type="scientific">Nanoarchaeum equitans (strain Kin4-M)</name>
    <dbReference type="NCBI Taxonomy" id="228908"/>
    <lineage>
        <taxon>Archaea</taxon>
        <taxon>Nanobdellota</taxon>
        <taxon>Candidatus Nanoarchaeia</taxon>
        <taxon>Nanoarchaeales</taxon>
        <taxon>Nanoarchaeaceae</taxon>
        <taxon>Nanoarchaeum</taxon>
    </lineage>
</organism>
<sequence>MDLALASALAIGLAAFGSAIAQGLAASAAAAATSEKPDLFGKMLIFAALPETQAIYGLVIAYLLLSKIV</sequence>
<feature type="transmembrane region" description="Helical" evidence="8">
    <location>
        <begin position="44"/>
        <end position="65"/>
    </location>
</feature>
<evidence type="ECO:0000256" key="1">
    <source>
        <dbReference type="ARBA" id="ARBA00004141"/>
    </source>
</evidence>
<protein>
    <submittedName>
        <fullName evidence="10">NEQ217</fullName>
    </submittedName>
</protein>
<dbReference type="AlphaFoldDB" id="Q74MQ9"/>
<keyword evidence="7 8" id="KW-0472">Membrane</keyword>
<evidence type="ECO:0000256" key="8">
    <source>
        <dbReference type="SAM" id="Phobius"/>
    </source>
</evidence>
<dbReference type="SUPFAM" id="SSF81333">
    <property type="entry name" value="F1F0 ATP synthase subunit C"/>
    <property type="match status" value="1"/>
</dbReference>
<dbReference type="EnsemblBacteria" id="AAR39070">
    <property type="protein sequence ID" value="AAR39070"/>
    <property type="gene ID" value="NEQ217"/>
</dbReference>
<evidence type="ECO:0000256" key="2">
    <source>
        <dbReference type="ARBA" id="ARBA00007296"/>
    </source>
</evidence>
<dbReference type="Proteomes" id="UP000000578">
    <property type="component" value="Chromosome"/>
</dbReference>
<keyword evidence="3" id="KW-0813">Transport</keyword>
<name>Q74MQ9_NANEQ</name>
<evidence type="ECO:0000313" key="11">
    <source>
        <dbReference type="Proteomes" id="UP000000578"/>
    </source>
</evidence>
<dbReference type="GO" id="GO:0033179">
    <property type="term" value="C:proton-transporting V-type ATPase, V0 domain"/>
    <property type="evidence" value="ECO:0007669"/>
    <property type="project" value="InterPro"/>
</dbReference>
<evidence type="ECO:0000259" key="9">
    <source>
        <dbReference type="Pfam" id="PF00137"/>
    </source>
</evidence>
<keyword evidence="11" id="KW-1185">Reference proteome</keyword>
<proteinExistence type="inferred from homology"/>
<gene>
    <name evidence="10" type="ordered locus">NEQ217</name>
</gene>
<dbReference type="KEGG" id="neq:NEQ217"/>
<reference evidence="10 11" key="1">
    <citation type="journal article" date="2003" name="Proc. Natl. Acad. Sci. U.S.A.">
        <title>The genome of Nanoarchaeum equitans: insights into early archaeal evolution and derived parasitism.</title>
        <authorList>
            <person name="Waters E."/>
            <person name="Hohn M.J."/>
            <person name="Ahel I."/>
            <person name="Graham D.E."/>
            <person name="Adams M.D."/>
            <person name="Barnstead M."/>
            <person name="Beeson K.Y."/>
            <person name="Bibbs L."/>
            <person name="Bolanos R."/>
            <person name="Keller M."/>
            <person name="Kretz K."/>
            <person name="Lin X."/>
            <person name="Mathur E."/>
            <person name="Ni J."/>
            <person name="Podar M."/>
            <person name="Richardson T."/>
            <person name="Sutton G.G."/>
            <person name="Simon M."/>
            <person name="Soll D."/>
            <person name="Stetter K.O."/>
            <person name="Short J.M."/>
            <person name="Noordewier M."/>
        </authorList>
    </citation>
    <scope>NUCLEOTIDE SEQUENCE [LARGE SCALE GENOMIC DNA]</scope>
    <source>
        <strain evidence="10 11">Kin4-M</strain>
    </source>
</reference>
<evidence type="ECO:0000256" key="5">
    <source>
        <dbReference type="ARBA" id="ARBA00022989"/>
    </source>
</evidence>
<dbReference type="HOGENOM" id="CLU_148047_3_3_2"/>
<comment type="similarity">
    <text evidence="2">Belongs to the V-ATPase proteolipid subunit family.</text>
</comment>
<dbReference type="EMBL" id="AE017199">
    <property type="protein sequence ID" value="AAR39070.1"/>
    <property type="molecule type" value="Genomic_DNA"/>
</dbReference>
<feature type="domain" description="V-ATPase proteolipid subunit C-like" evidence="9">
    <location>
        <begin position="5"/>
        <end position="64"/>
    </location>
</feature>
<evidence type="ECO:0000256" key="6">
    <source>
        <dbReference type="ARBA" id="ARBA00023065"/>
    </source>
</evidence>
<accession>Q74MQ9</accession>
<dbReference type="PRINTS" id="PR00122">
    <property type="entry name" value="VACATPASE"/>
</dbReference>